<keyword evidence="6 8" id="KW-1133">Transmembrane helix</keyword>
<dbReference type="EMBL" id="PVNE01000001">
    <property type="protein sequence ID" value="PRX42710.1"/>
    <property type="molecule type" value="Genomic_DNA"/>
</dbReference>
<feature type="transmembrane region" description="Helical" evidence="8">
    <location>
        <begin position="60"/>
        <end position="81"/>
    </location>
</feature>
<comment type="subcellular location">
    <subcellularLocation>
        <location evidence="1 8">Cell membrane</location>
        <topology evidence="1 8">Multi-pass membrane protein</topology>
    </subcellularLocation>
</comment>
<evidence type="ECO:0000256" key="5">
    <source>
        <dbReference type="ARBA" id="ARBA00022692"/>
    </source>
</evidence>
<proteinExistence type="inferred from homology"/>
<evidence type="ECO:0000313" key="9">
    <source>
        <dbReference type="EMBL" id="PRX42710.1"/>
    </source>
</evidence>
<evidence type="ECO:0000256" key="6">
    <source>
        <dbReference type="ARBA" id="ARBA00022989"/>
    </source>
</evidence>
<keyword evidence="10" id="KW-1185">Reference proteome</keyword>
<comment type="similarity">
    <text evidence="2 8">Belongs to the lactate permease family.</text>
</comment>
<evidence type="ECO:0000256" key="1">
    <source>
        <dbReference type="ARBA" id="ARBA00004651"/>
    </source>
</evidence>
<evidence type="ECO:0000256" key="8">
    <source>
        <dbReference type="RuleBase" id="RU365092"/>
    </source>
</evidence>
<dbReference type="OrthoDB" id="9761056at2"/>
<dbReference type="GO" id="GO:0005886">
    <property type="term" value="C:plasma membrane"/>
    <property type="evidence" value="ECO:0007669"/>
    <property type="project" value="UniProtKB-SubCell"/>
</dbReference>
<dbReference type="PANTHER" id="PTHR30003:SF0">
    <property type="entry name" value="GLYCOLATE PERMEASE GLCA-RELATED"/>
    <property type="match status" value="1"/>
</dbReference>
<keyword evidence="7 8" id="KW-0472">Membrane</keyword>
<evidence type="ECO:0000256" key="2">
    <source>
        <dbReference type="ARBA" id="ARBA00010100"/>
    </source>
</evidence>
<evidence type="ECO:0000313" key="10">
    <source>
        <dbReference type="Proteomes" id="UP000237797"/>
    </source>
</evidence>
<comment type="function">
    <text evidence="8">Uptake of L-lactate across the membrane. Can also transport D-lactate and glycolate.</text>
</comment>
<dbReference type="GO" id="GO:0015129">
    <property type="term" value="F:lactate transmembrane transporter activity"/>
    <property type="evidence" value="ECO:0007669"/>
    <property type="project" value="UniProtKB-UniRule"/>
</dbReference>
<feature type="transmembrane region" description="Helical" evidence="8">
    <location>
        <begin position="237"/>
        <end position="255"/>
    </location>
</feature>
<feature type="transmembrane region" description="Helical" evidence="8">
    <location>
        <begin position="7"/>
        <end position="24"/>
    </location>
</feature>
<evidence type="ECO:0000256" key="4">
    <source>
        <dbReference type="ARBA" id="ARBA00022475"/>
    </source>
</evidence>
<dbReference type="AlphaFoldDB" id="A0A2T0LJW9"/>
<evidence type="ECO:0000256" key="3">
    <source>
        <dbReference type="ARBA" id="ARBA00022448"/>
    </source>
</evidence>
<dbReference type="PANTHER" id="PTHR30003">
    <property type="entry name" value="L-LACTATE PERMEASE"/>
    <property type="match status" value="1"/>
</dbReference>
<dbReference type="Proteomes" id="UP000237797">
    <property type="component" value="Unassembled WGS sequence"/>
</dbReference>
<feature type="transmembrane region" description="Helical" evidence="8">
    <location>
        <begin position="276"/>
        <end position="297"/>
    </location>
</feature>
<feature type="transmembrane region" description="Helical" evidence="8">
    <location>
        <begin position="317"/>
        <end position="340"/>
    </location>
</feature>
<feature type="transmembrane region" description="Helical" evidence="8">
    <location>
        <begin position="213"/>
        <end position="231"/>
    </location>
</feature>
<sequence>MWQLGIASAPILTVLLMLFVWRQSSLRAGLSAWLTAVLIALATPLFRAEPDTVIHASARGVLTASIIAYVLFFGLLLYHLMSGAGLIRSLSAFISRSTRDPVRQILLLVVAFSPLVESVSGFGLAITIIAPILVQLGFGRFKAALLALVSMSAVPWGALGTGTVIGSNLAGVSLHQMGSGAAILSIPAFFLFAVAAVYIAGGWRGIRKRWMELFFLLIFFILSLYLFSAFVSVELAGVFASMIAIGAELACIRLFPDTATPGKAEDSSAPPLPDRGVVKAMSPYLFLTGLLLVSRLVPPVQDLLNSHLVIDAPGYRFALPLLYSPGFFLFLTCLYTSVLFKIPKKKVMTALQSTWKQWTPVVLSMAGLIAMSEVMSASGMTEVLALAASRAFGAWYVWIAPLIGALGGFLTGSNAAANAMLIQLQAEVADQLGMATEEIAVLQNAAAAHMTMASPSRVLMAASVCQIPSEENRLLKAVAPIAVAAVFSLTIL</sequence>
<protein>
    <recommendedName>
        <fullName evidence="8">L-lactate permease</fullName>
    </recommendedName>
</protein>
<keyword evidence="5 8" id="KW-0812">Transmembrane</keyword>
<comment type="caution">
    <text evidence="9">The sequence shown here is derived from an EMBL/GenBank/DDBJ whole genome shotgun (WGS) entry which is preliminary data.</text>
</comment>
<feature type="transmembrane region" description="Helical" evidence="8">
    <location>
        <begin position="392"/>
        <end position="411"/>
    </location>
</feature>
<feature type="transmembrane region" description="Helical" evidence="8">
    <location>
        <begin position="177"/>
        <end position="201"/>
    </location>
</feature>
<feature type="transmembrane region" description="Helical" evidence="8">
    <location>
        <begin position="30"/>
        <end position="48"/>
    </location>
</feature>
<dbReference type="RefSeq" id="WP_106343647.1">
    <property type="nucleotide sequence ID" value="NZ_PVNE01000001.1"/>
</dbReference>
<accession>A0A2T0LJW9</accession>
<evidence type="ECO:0000256" key="7">
    <source>
        <dbReference type="ARBA" id="ARBA00023136"/>
    </source>
</evidence>
<feature type="transmembrane region" description="Helical" evidence="8">
    <location>
        <begin position="145"/>
        <end position="165"/>
    </location>
</feature>
<dbReference type="GO" id="GO:0015295">
    <property type="term" value="F:solute:proton symporter activity"/>
    <property type="evidence" value="ECO:0007669"/>
    <property type="project" value="TreeGrafter"/>
</dbReference>
<feature type="transmembrane region" description="Helical" evidence="8">
    <location>
        <begin position="361"/>
        <end position="380"/>
    </location>
</feature>
<organism evidence="9 10">
    <name type="scientific">Planifilum fimeticola</name>
    <dbReference type="NCBI Taxonomy" id="201975"/>
    <lineage>
        <taxon>Bacteria</taxon>
        <taxon>Bacillati</taxon>
        <taxon>Bacillota</taxon>
        <taxon>Bacilli</taxon>
        <taxon>Bacillales</taxon>
        <taxon>Thermoactinomycetaceae</taxon>
        <taxon>Planifilum</taxon>
    </lineage>
</organism>
<dbReference type="Pfam" id="PF02652">
    <property type="entry name" value="Lactate_perm"/>
    <property type="match status" value="2"/>
</dbReference>
<reference evidence="9 10" key="1">
    <citation type="submission" date="2018-03" db="EMBL/GenBank/DDBJ databases">
        <title>Genomic Encyclopedia of Archaeal and Bacterial Type Strains, Phase II (KMG-II): from individual species to whole genera.</title>
        <authorList>
            <person name="Goeker M."/>
        </authorList>
    </citation>
    <scope>NUCLEOTIDE SEQUENCE [LARGE SCALE GENOMIC DNA]</scope>
    <source>
        <strain evidence="9 10">DSM 44946</strain>
    </source>
</reference>
<feature type="transmembrane region" description="Helical" evidence="8">
    <location>
        <begin position="105"/>
        <end position="133"/>
    </location>
</feature>
<dbReference type="InterPro" id="IPR003804">
    <property type="entry name" value="Lactate_perm"/>
</dbReference>
<name>A0A2T0LJW9_9BACL</name>
<keyword evidence="4 8" id="KW-1003">Cell membrane</keyword>
<gene>
    <name evidence="9" type="ORF">CLV97_101200</name>
</gene>
<keyword evidence="3 8" id="KW-0813">Transport</keyword>